<dbReference type="Gene3D" id="3.40.50.1820">
    <property type="entry name" value="alpha/beta hydrolase"/>
    <property type="match status" value="2"/>
</dbReference>
<dbReference type="InterPro" id="IPR029058">
    <property type="entry name" value="AB_hydrolase_fold"/>
</dbReference>
<dbReference type="RefSeq" id="WP_043660170.1">
    <property type="nucleotide sequence ID" value="NZ_JBIAMX010000004.1"/>
</dbReference>
<protein>
    <submittedName>
        <fullName evidence="2">Alpha/beta hydrolase</fullName>
    </submittedName>
</protein>
<keyword evidence="3" id="KW-1185">Reference proteome</keyword>
<evidence type="ECO:0000313" key="2">
    <source>
        <dbReference type="EMBL" id="MFF0542950.1"/>
    </source>
</evidence>
<dbReference type="Proteomes" id="UP001601444">
    <property type="component" value="Unassembled WGS sequence"/>
</dbReference>
<dbReference type="InterPro" id="IPR051044">
    <property type="entry name" value="MAG_DAG_Lipase"/>
</dbReference>
<comment type="caution">
    <text evidence="2">The sequence shown here is derived from an EMBL/GenBank/DDBJ whole genome shotgun (WGS) entry which is preliminary data.</text>
</comment>
<reference evidence="2 3" key="1">
    <citation type="submission" date="2024-10" db="EMBL/GenBank/DDBJ databases">
        <title>The Natural Products Discovery Center: Release of the First 8490 Sequenced Strains for Exploring Actinobacteria Biosynthetic Diversity.</title>
        <authorList>
            <person name="Kalkreuter E."/>
            <person name="Kautsar S.A."/>
            <person name="Yang D."/>
            <person name="Bader C.D."/>
            <person name="Teijaro C.N."/>
            <person name="Fluegel L."/>
            <person name="Davis C.M."/>
            <person name="Simpson J.R."/>
            <person name="Lauterbach L."/>
            <person name="Steele A.D."/>
            <person name="Gui C."/>
            <person name="Meng S."/>
            <person name="Li G."/>
            <person name="Viehrig K."/>
            <person name="Ye F."/>
            <person name="Su P."/>
            <person name="Kiefer A.F."/>
            <person name="Nichols A."/>
            <person name="Cepeda A.J."/>
            <person name="Yan W."/>
            <person name="Fan B."/>
            <person name="Jiang Y."/>
            <person name="Adhikari A."/>
            <person name="Zheng C.-J."/>
            <person name="Schuster L."/>
            <person name="Cowan T.M."/>
            <person name="Smanski M.J."/>
            <person name="Chevrette M.G."/>
            <person name="De Carvalho L.P.S."/>
            <person name="Shen B."/>
        </authorList>
    </citation>
    <scope>NUCLEOTIDE SEQUENCE [LARGE SCALE GENOMIC DNA]</scope>
    <source>
        <strain evidence="2 3">NPDC004045</strain>
    </source>
</reference>
<organism evidence="2 3">
    <name type="scientific">Nocardia thailandica</name>
    <dbReference type="NCBI Taxonomy" id="257275"/>
    <lineage>
        <taxon>Bacteria</taxon>
        <taxon>Bacillati</taxon>
        <taxon>Actinomycetota</taxon>
        <taxon>Actinomycetes</taxon>
        <taxon>Mycobacteriales</taxon>
        <taxon>Nocardiaceae</taxon>
        <taxon>Nocardia</taxon>
    </lineage>
</organism>
<accession>A0ABW6PKL9</accession>
<evidence type="ECO:0000313" key="3">
    <source>
        <dbReference type="Proteomes" id="UP001601444"/>
    </source>
</evidence>
<sequence>MPFFDSDRGRLHYRRWPRNNPIATLALLPGTGQHSGHYHRFAAALGTAGVELYTLDTAGQGLSAGDPAAPGTLPELAADAAGLLAVVSAEATGPVFLMGHSLGAATALALPAEDTEGLAGLVVCGTPPRVAHGTLARPLPVLAVHGVDDRRAAIDPVRRWFAHLPSVTWREYADAGHDLLHEPVSRQVCDDIAAWITDITARAGAPAP</sequence>
<gene>
    <name evidence="2" type="ORF">ACFYTF_08930</name>
</gene>
<keyword evidence="2" id="KW-0378">Hydrolase</keyword>
<name>A0ABW6PKL9_9NOCA</name>
<proteinExistence type="predicted"/>
<dbReference type="SUPFAM" id="SSF53474">
    <property type="entry name" value="alpha/beta-Hydrolases"/>
    <property type="match status" value="1"/>
</dbReference>
<dbReference type="EMBL" id="JBIAMX010000004">
    <property type="protein sequence ID" value="MFF0542950.1"/>
    <property type="molecule type" value="Genomic_DNA"/>
</dbReference>
<dbReference type="GO" id="GO:0016787">
    <property type="term" value="F:hydrolase activity"/>
    <property type="evidence" value="ECO:0007669"/>
    <property type="project" value="UniProtKB-KW"/>
</dbReference>
<dbReference type="Pfam" id="PF12146">
    <property type="entry name" value="Hydrolase_4"/>
    <property type="match status" value="1"/>
</dbReference>
<dbReference type="InterPro" id="IPR022742">
    <property type="entry name" value="Hydrolase_4"/>
</dbReference>
<evidence type="ECO:0000259" key="1">
    <source>
        <dbReference type="Pfam" id="PF12146"/>
    </source>
</evidence>
<dbReference type="PANTHER" id="PTHR11614">
    <property type="entry name" value="PHOSPHOLIPASE-RELATED"/>
    <property type="match status" value="1"/>
</dbReference>
<feature type="domain" description="Serine aminopeptidase S33" evidence="1">
    <location>
        <begin position="20"/>
        <end position="131"/>
    </location>
</feature>